<proteinExistence type="predicted"/>
<protein>
    <submittedName>
        <fullName evidence="2">Uncharacterized protein</fullName>
    </submittedName>
</protein>
<feature type="region of interest" description="Disordered" evidence="1">
    <location>
        <begin position="26"/>
        <end position="61"/>
    </location>
</feature>
<accession>A0A251XIX2</accession>
<evidence type="ECO:0000313" key="3">
    <source>
        <dbReference type="Proteomes" id="UP000195062"/>
    </source>
</evidence>
<evidence type="ECO:0000313" key="2">
    <source>
        <dbReference type="EMBL" id="OUE03346.1"/>
    </source>
</evidence>
<reference evidence="2 3" key="1">
    <citation type="submission" date="2016-08" db="EMBL/GenBank/DDBJ databases">
        <title>Genome sequence of Clavibacter michiganensis subsp. michiganensis strain CASJ007.</title>
        <authorList>
            <person name="Thapa S.P."/>
            <person name="Coaker G."/>
        </authorList>
    </citation>
    <scope>NUCLEOTIDE SEQUENCE [LARGE SCALE GENOMIC DNA]</scope>
    <source>
        <strain evidence="2">CASJ007</strain>
    </source>
</reference>
<evidence type="ECO:0000256" key="1">
    <source>
        <dbReference type="SAM" id="MobiDB-lite"/>
    </source>
</evidence>
<dbReference type="AlphaFoldDB" id="A0A251XIX2"/>
<gene>
    <name evidence="2" type="ORF">CMMCAS07_00255</name>
</gene>
<dbReference type="Proteomes" id="UP000195062">
    <property type="component" value="Unassembled WGS sequence"/>
</dbReference>
<feature type="compositionally biased region" description="Low complexity" evidence="1">
    <location>
        <begin position="32"/>
        <end position="41"/>
    </location>
</feature>
<dbReference type="EMBL" id="MDHH01000001">
    <property type="protein sequence ID" value="OUE03346.1"/>
    <property type="molecule type" value="Genomic_DNA"/>
</dbReference>
<organism evidence="2 3">
    <name type="scientific">Clavibacter michiganensis subsp. michiganensis</name>
    <dbReference type="NCBI Taxonomy" id="33013"/>
    <lineage>
        <taxon>Bacteria</taxon>
        <taxon>Bacillati</taxon>
        <taxon>Actinomycetota</taxon>
        <taxon>Actinomycetes</taxon>
        <taxon>Micrococcales</taxon>
        <taxon>Microbacteriaceae</taxon>
        <taxon>Clavibacter</taxon>
    </lineage>
</organism>
<keyword evidence="3" id="KW-1185">Reference proteome</keyword>
<sequence length="61" mass="6592">MRVQAETPAVTMPDHQFTGEVRLRWLSTPQTPSSARSSRPSPSRPAPAPCGTPTSSARRCT</sequence>
<comment type="caution">
    <text evidence="2">The sequence shown here is derived from an EMBL/GenBank/DDBJ whole genome shotgun (WGS) entry which is preliminary data.</text>
</comment>
<feature type="compositionally biased region" description="Polar residues" evidence="1">
    <location>
        <begin position="52"/>
        <end position="61"/>
    </location>
</feature>
<name>A0A251XIX2_CLAMM</name>